<dbReference type="AlphaFoldDB" id="A0A0B7AT21"/>
<reference evidence="1" key="1">
    <citation type="submission" date="2014-12" db="EMBL/GenBank/DDBJ databases">
        <title>Insight into the proteome of Arion vulgaris.</title>
        <authorList>
            <person name="Aradska J."/>
            <person name="Bulat T."/>
            <person name="Smidak R."/>
            <person name="Sarate P."/>
            <person name="Gangsoo J."/>
            <person name="Sialana F."/>
            <person name="Bilban M."/>
            <person name="Lubec G."/>
        </authorList>
    </citation>
    <scope>NUCLEOTIDE SEQUENCE</scope>
    <source>
        <tissue evidence="1">Skin</tissue>
    </source>
</reference>
<gene>
    <name evidence="1" type="primary">ORF138936</name>
</gene>
<accession>A0A0B7AT21</accession>
<proteinExistence type="predicted"/>
<organism evidence="1">
    <name type="scientific">Arion vulgaris</name>
    <dbReference type="NCBI Taxonomy" id="1028688"/>
    <lineage>
        <taxon>Eukaryota</taxon>
        <taxon>Metazoa</taxon>
        <taxon>Spiralia</taxon>
        <taxon>Lophotrochozoa</taxon>
        <taxon>Mollusca</taxon>
        <taxon>Gastropoda</taxon>
        <taxon>Heterobranchia</taxon>
        <taxon>Euthyneura</taxon>
        <taxon>Panpulmonata</taxon>
        <taxon>Eupulmonata</taxon>
        <taxon>Stylommatophora</taxon>
        <taxon>Helicina</taxon>
        <taxon>Arionoidea</taxon>
        <taxon>Arionidae</taxon>
        <taxon>Arion</taxon>
    </lineage>
</organism>
<dbReference type="EMBL" id="HACG01036907">
    <property type="protein sequence ID" value="CEK83772.1"/>
    <property type="molecule type" value="Transcribed_RNA"/>
</dbReference>
<evidence type="ECO:0000313" key="1">
    <source>
        <dbReference type="EMBL" id="CEK83772.1"/>
    </source>
</evidence>
<sequence length="50" mass="5636">MIAYAANTALDDDETLGKRIDNLINSLFQCPSFQIRLDSLSNIFFLCLPL</sequence>
<protein>
    <submittedName>
        <fullName evidence="1">Uncharacterized protein</fullName>
    </submittedName>
</protein>
<name>A0A0B7AT21_9EUPU</name>
<feature type="non-terminal residue" evidence="1">
    <location>
        <position position="50"/>
    </location>
</feature>